<dbReference type="SUPFAM" id="SSF53155">
    <property type="entry name" value="Methylated DNA-protein cysteine methyltransferase domain"/>
    <property type="match status" value="1"/>
</dbReference>
<dbReference type="InterPro" id="IPR036631">
    <property type="entry name" value="MGMT_N_sf"/>
</dbReference>
<reference evidence="8 9" key="1">
    <citation type="submission" date="2018-05" db="EMBL/GenBank/DDBJ databases">
        <title>Integrated omic analyses show evidence that a Ca. Accumulibacter phosphatis strain performs denitrification under micro-aerobic conditions.</title>
        <authorList>
            <person name="Camejo P.Y."/>
            <person name="Katherine M.D."/>
            <person name="Daniel N.R."/>
        </authorList>
    </citation>
    <scope>NUCLEOTIDE SEQUENCE [LARGE SCALE GENOMIC DNA]</scope>
    <source>
        <strain evidence="8">UW-LDO-IC</strain>
    </source>
</reference>
<evidence type="ECO:0000313" key="9">
    <source>
        <dbReference type="Proteomes" id="UP000253831"/>
    </source>
</evidence>
<accession>A0A369XJF1</accession>
<evidence type="ECO:0000259" key="7">
    <source>
        <dbReference type="Pfam" id="PF01035"/>
    </source>
</evidence>
<dbReference type="AlphaFoldDB" id="A0A369XJF1"/>
<dbReference type="NCBIfam" id="TIGR00589">
    <property type="entry name" value="ogt"/>
    <property type="match status" value="1"/>
</dbReference>
<feature type="domain" description="Methylated-DNA-[protein]-cysteine S-methyltransferase DNA binding" evidence="7">
    <location>
        <begin position="83"/>
        <end position="164"/>
    </location>
</feature>
<dbReference type="InterPro" id="IPR014048">
    <property type="entry name" value="MethylDNA_cys_MeTrfase_DNA-bd"/>
</dbReference>
<dbReference type="GO" id="GO:0006281">
    <property type="term" value="P:DNA repair"/>
    <property type="evidence" value="ECO:0007669"/>
    <property type="project" value="UniProtKB-KW"/>
</dbReference>
<comment type="caution">
    <text evidence="8">The sequence shown here is derived from an EMBL/GenBank/DDBJ whole genome shotgun (WGS) entry which is preliminary data.</text>
</comment>
<dbReference type="InterPro" id="IPR001497">
    <property type="entry name" value="MethylDNA_cys_MeTrfase_AS"/>
</dbReference>
<comment type="catalytic activity">
    <reaction evidence="6">
        <text>a 6-O-methyl-2'-deoxyguanosine in DNA + L-cysteinyl-[protein] = S-methyl-L-cysteinyl-[protein] + a 2'-deoxyguanosine in DNA</text>
        <dbReference type="Rhea" id="RHEA:24000"/>
        <dbReference type="Rhea" id="RHEA-COMP:10131"/>
        <dbReference type="Rhea" id="RHEA-COMP:10132"/>
        <dbReference type="Rhea" id="RHEA-COMP:11367"/>
        <dbReference type="Rhea" id="RHEA-COMP:11368"/>
        <dbReference type="ChEBI" id="CHEBI:29950"/>
        <dbReference type="ChEBI" id="CHEBI:82612"/>
        <dbReference type="ChEBI" id="CHEBI:85445"/>
        <dbReference type="ChEBI" id="CHEBI:85448"/>
        <dbReference type="EC" id="2.1.1.63"/>
    </reaction>
</comment>
<dbReference type="Gene3D" id="1.10.10.10">
    <property type="entry name" value="Winged helix-like DNA-binding domain superfamily/Winged helix DNA-binding domain"/>
    <property type="match status" value="1"/>
</dbReference>
<dbReference type="EMBL" id="QPGA01000027">
    <property type="protein sequence ID" value="RDE50024.1"/>
    <property type="molecule type" value="Genomic_DNA"/>
</dbReference>
<dbReference type="Pfam" id="PF01035">
    <property type="entry name" value="DNA_binding_1"/>
    <property type="match status" value="1"/>
</dbReference>
<dbReference type="GO" id="GO:0032259">
    <property type="term" value="P:methylation"/>
    <property type="evidence" value="ECO:0007669"/>
    <property type="project" value="UniProtKB-KW"/>
</dbReference>
<evidence type="ECO:0000313" key="8">
    <source>
        <dbReference type="EMBL" id="RDE50024.1"/>
    </source>
</evidence>
<dbReference type="InterPro" id="IPR036388">
    <property type="entry name" value="WH-like_DNA-bd_sf"/>
</dbReference>
<keyword evidence="4" id="KW-0227">DNA damage</keyword>
<protein>
    <submittedName>
        <fullName evidence="8">Methylated-DNA--[protein]-cysteine S-methyltransferase</fullName>
    </submittedName>
</protein>
<evidence type="ECO:0000256" key="1">
    <source>
        <dbReference type="ARBA" id="ARBA00001286"/>
    </source>
</evidence>
<evidence type="ECO:0000256" key="6">
    <source>
        <dbReference type="ARBA" id="ARBA00049348"/>
    </source>
</evidence>
<comment type="catalytic activity">
    <reaction evidence="1">
        <text>a 4-O-methyl-thymidine in DNA + L-cysteinyl-[protein] = a thymidine in DNA + S-methyl-L-cysteinyl-[protein]</text>
        <dbReference type="Rhea" id="RHEA:53428"/>
        <dbReference type="Rhea" id="RHEA-COMP:10131"/>
        <dbReference type="Rhea" id="RHEA-COMP:10132"/>
        <dbReference type="Rhea" id="RHEA-COMP:13555"/>
        <dbReference type="Rhea" id="RHEA-COMP:13556"/>
        <dbReference type="ChEBI" id="CHEBI:29950"/>
        <dbReference type="ChEBI" id="CHEBI:82612"/>
        <dbReference type="ChEBI" id="CHEBI:137386"/>
        <dbReference type="ChEBI" id="CHEBI:137387"/>
        <dbReference type="EC" id="2.1.1.63"/>
    </reaction>
</comment>
<dbReference type="SUPFAM" id="SSF46767">
    <property type="entry name" value="Methylated DNA-protein cysteine methyltransferase, C-terminal domain"/>
    <property type="match status" value="1"/>
</dbReference>
<gene>
    <name evidence="8" type="ORF">DVS81_13275</name>
</gene>
<keyword evidence="2 8" id="KW-0489">Methyltransferase</keyword>
<sequence>MTASVARVSGDGLDYQALIAAPGFCLGVRCDDDEVQRIVFLPPSPEVAPKNALAAETVRQLTAYLGDAEFVFGLPLRPSGTFFQRRVWQQIAAIPTHQTRAYGEIAKALHNAPRAVGQACGANPFPVVVPCHRVLAAGGGLGGFARQNGGFLLDVKRWLLAHEGC</sequence>
<dbReference type="GO" id="GO:0003908">
    <property type="term" value="F:methylated-DNA-[protein]-cysteine S-methyltransferase activity"/>
    <property type="evidence" value="ECO:0007669"/>
    <property type="project" value="UniProtKB-EC"/>
</dbReference>
<evidence type="ECO:0000256" key="2">
    <source>
        <dbReference type="ARBA" id="ARBA00022603"/>
    </source>
</evidence>
<name>A0A369XJF1_9PROT</name>
<dbReference type="Proteomes" id="UP000253831">
    <property type="component" value="Unassembled WGS sequence"/>
</dbReference>
<evidence type="ECO:0000256" key="5">
    <source>
        <dbReference type="ARBA" id="ARBA00023204"/>
    </source>
</evidence>
<dbReference type="PANTHER" id="PTHR10815:SF13">
    <property type="entry name" value="METHYLATED-DNA--PROTEIN-CYSTEINE METHYLTRANSFERASE"/>
    <property type="match status" value="1"/>
</dbReference>
<organism evidence="8 9">
    <name type="scientific">Candidatus Accumulibacter meliphilus</name>
    <dbReference type="NCBI Taxonomy" id="2211374"/>
    <lineage>
        <taxon>Bacteria</taxon>
        <taxon>Pseudomonadati</taxon>
        <taxon>Pseudomonadota</taxon>
        <taxon>Betaproteobacteria</taxon>
        <taxon>Candidatus Accumulibacter</taxon>
    </lineage>
</organism>
<dbReference type="PROSITE" id="PS00374">
    <property type="entry name" value="MGMT"/>
    <property type="match status" value="1"/>
</dbReference>
<keyword evidence="3 8" id="KW-0808">Transferase</keyword>
<dbReference type="CDD" id="cd06445">
    <property type="entry name" value="ATase"/>
    <property type="match status" value="1"/>
</dbReference>
<proteinExistence type="predicted"/>
<evidence type="ECO:0000256" key="4">
    <source>
        <dbReference type="ARBA" id="ARBA00022763"/>
    </source>
</evidence>
<dbReference type="InterPro" id="IPR036217">
    <property type="entry name" value="MethylDNA_cys_MeTrfase_DNAb"/>
</dbReference>
<dbReference type="PANTHER" id="PTHR10815">
    <property type="entry name" value="METHYLATED-DNA--PROTEIN-CYSTEINE METHYLTRANSFERASE"/>
    <property type="match status" value="1"/>
</dbReference>
<evidence type="ECO:0000256" key="3">
    <source>
        <dbReference type="ARBA" id="ARBA00022679"/>
    </source>
</evidence>
<keyword evidence="5" id="KW-0234">DNA repair</keyword>